<dbReference type="Ensembl" id="ENSPNAT00000017273.2">
    <property type="protein sequence ID" value="ENSPNAP00000029810.2"/>
    <property type="gene ID" value="ENSPNAG00000016145.2"/>
</dbReference>
<protein>
    <recommendedName>
        <fullName evidence="2">CCHC-type domain-containing protein</fullName>
    </recommendedName>
</protein>
<organism evidence="3 4">
    <name type="scientific">Pygocentrus nattereri</name>
    <name type="common">Red-bellied piranha</name>
    <dbReference type="NCBI Taxonomy" id="42514"/>
    <lineage>
        <taxon>Eukaryota</taxon>
        <taxon>Metazoa</taxon>
        <taxon>Chordata</taxon>
        <taxon>Craniata</taxon>
        <taxon>Vertebrata</taxon>
        <taxon>Euteleostomi</taxon>
        <taxon>Actinopterygii</taxon>
        <taxon>Neopterygii</taxon>
        <taxon>Teleostei</taxon>
        <taxon>Ostariophysi</taxon>
        <taxon>Characiformes</taxon>
        <taxon>Characoidei</taxon>
        <taxon>Pygocentrus</taxon>
    </lineage>
</organism>
<evidence type="ECO:0000313" key="4">
    <source>
        <dbReference type="Proteomes" id="UP001501920"/>
    </source>
</evidence>
<dbReference type="Gene3D" id="4.10.60.10">
    <property type="entry name" value="Zinc finger, CCHC-type"/>
    <property type="match status" value="1"/>
</dbReference>
<dbReference type="GeneTree" id="ENSGT00980000198840"/>
<dbReference type="AlphaFoldDB" id="A0A3B4E239"/>
<dbReference type="InterPro" id="IPR036875">
    <property type="entry name" value="Znf_CCHC_sf"/>
</dbReference>
<dbReference type="STRING" id="42514.ENSPNAP00000029810"/>
<dbReference type="GO" id="GO:0003676">
    <property type="term" value="F:nucleic acid binding"/>
    <property type="evidence" value="ECO:0007669"/>
    <property type="project" value="InterPro"/>
</dbReference>
<dbReference type="Pfam" id="PF00098">
    <property type="entry name" value="zf-CCHC"/>
    <property type="match status" value="1"/>
</dbReference>
<dbReference type="Proteomes" id="UP001501920">
    <property type="component" value="Chromosome 12"/>
</dbReference>
<keyword evidence="4" id="KW-1185">Reference proteome</keyword>
<feature type="domain" description="CCHC-type" evidence="2">
    <location>
        <begin position="38"/>
        <end position="54"/>
    </location>
</feature>
<dbReference type="GO" id="GO:0008270">
    <property type="term" value="F:zinc ion binding"/>
    <property type="evidence" value="ECO:0007669"/>
    <property type="project" value="UniProtKB-KW"/>
</dbReference>
<reference evidence="3" key="3">
    <citation type="submission" date="2025-09" db="UniProtKB">
        <authorList>
            <consortium name="Ensembl"/>
        </authorList>
    </citation>
    <scope>IDENTIFICATION</scope>
</reference>
<reference evidence="3" key="2">
    <citation type="submission" date="2025-08" db="UniProtKB">
        <authorList>
            <consortium name="Ensembl"/>
        </authorList>
    </citation>
    <scope>IDENTIFICATION</scope>
</reference>
<dbReference type="SUPFAM" id="SSF57756">
    <property type="entry name" value="Retrovirus zinc finger-like domains"/>
    <property type="match status" value="1"/>
</dbReference>
<evidence type="ECO:0000313" key="3">
    <source>
        <dbReference type="Ensembl" id="ENSPNAP00000029810.2"/>
    </source>
</evidence>
<feature type="domain" description="CCHC-type" evidence="2">
    <location>
        <begin position="56"/>
        <end position="73"/>
    </location>
</feature>
<dbReference type="InterPro" id="IPR001878">
    <property type="entry name" value="Znf_CCHC"/>
</dbReference>
<name>A0A3B4E239_PYGNA</name>
<evidence type="ECO:0000259" key="2">
    <source>
        <dbReference type="PROSITE" id="PS50158"/>
    </source>
</evidence>
<accession>A0A3B4E239</accession>
<evidence type="ECO:0000256" key="1">
    <source>
        <dbReference type="PROSITE-ProRule" id="PRU00047"/>
    </source>
</evidence>
<keyword evidence="1" id="KW-0862">Zinc</keyword>
<keyword evidence="1" id="KW-0479">Metal-binding</keyword>
<keyword evidence="1" id="KW-0863">Zinc-finger</keyword>
<proteinExistence type="predicted"/>
<dbReference type="SMART" id="SM00343">
    <property type="entry name" value="ZnF_C2HC"/>
    <property type="match status" value="2"/>
</dbReference>
<reference evidence="3 4" key="1">
    <citation type="submission" date="2020-10" db="EMBL/GenBank/DDBJ databases">
        <title>Pygocentrus nattereri (red-bellied piranha) genome, fPygNat1, primary haplotype.</title>
        <authorList>
            <person name="Myers G."/>
            <person name="Meyer A."/>
            <person name="Karagic N."/>
            <person name="Pippel M."/>
            <person name="Winkler S."/>
            <person name="Tracey A."/>
            <person name="Wood J."/>
            <person name="Formenti G."/>
            <person name="Howe K."/>
            <person name="Fedrigo O."/>
            <person name="Jarvis E.D."/>
        </authorList>
    </citation>
    <scope>NUCLEOTIDE SEQUENCE [LARGE SCALE GENOMIC DNA]</scope>
</reference>
<dbReference type="PROSITE" id="PS50158">
    <property type="entry name" value="ZF_CCHC"/>
    <property type="match status" value="2"/>
</dbReference>
<sequence length="99" mass="10521">MTSSGGGIMQRRKGGGTFWSCKTPQTEFFGVSGCRDLKCKNCLWQGHLAKDCKNPRRCKSCGGEGHLAHSCPRQEATYAMVLAGAGGGSVAPQTVGRRD</sequence>